<evidence type="ECO:0000256" key="4">
    <source>
        <dbReference type="ARBA" id="ARBA00015100"/>
    </source>
</evidence>
<dbReference type="PROSITE" id="PS00723">
    <property type="entry name" value="POLYPRENYL_SYNTHASE_1"/>
    <property type="match status" value="1"/>
</dbReference>
<comment type="similarity">
    <text evidence="2 12">Belongs to the FPP/GGPP synthase family.</text>
</comment>
<dbReference type="Proteomes" id="UP000018877">
    <property type="component" value="Unassembled WGS sequence"/>
</dbReference>
<evidence type="ECO:0000256" key="6">
    <source>
        <dbReference type="ARBA" id="ARBA00022723"/>
    </source>
</evidence>
<dbReference type="AlphaFoldDB" id="A0AB94IK47"/>
<dbReference type="GO" id="GO:0046872">
    <property type="term" value="F:metal ion binding"/>
    <property type="evidence" value="ECO:0007669"/>
    <property type="project" value="UniProtKB-KW"/>
</dbReference>
<name>A0AB94IK47_9BACI</name>
<comment type="cofactor">
    <cofactor evidence="1">
        <name>Mg(2+)</name>
        <dbReference type="ChEBI" id="CHEBI:18420"/>
    </cofactor>
</comment>
<keyword evidence="8" id="KW-0414">Isoprene biosynthesis</keyword>
<dbReference type="NCBIfam" id="NF045485">
    <property type="entry name" value="FPPsyn"/>
    <property type="match status" value="1"/>
</dbReference>
<dbReference type="PANTHER" id="PTHR43281">
    <property type="entry name" value="FARNESYL DIPHOSPHATE SYNTHASE"/>
    <property type="match status" value="1"/>
</dbReference>
<dbReference type="EC" id="2.5.1.10" evidence="3"/>
<dbReference type="InterPro" id="IPR053378">
    <property type="entry name" value="Prenyl_diphosphate_synthase"/>
</dbReference>
<dbReference type="Pfam" id="PF00348">
    <property type="entry name" value="polyprenyl_synt"/>
    <property type="match status" value="1"/>
</dbReference>
<keyword evidence="14" id="KW-1185">Reference proteome</keyword>
<dbReference type="FunFam" id="1.10.600.10:FF:000001">
    <property type="entry name" value="Geranylgeranyl diphosphate synthase"/>
    <property type="match status" value="1"/>
</dbReference>
<dbReference type="RefSeq" id="WP_024029803.1">
    <property type="nucleotide sequence ID" value="NZ_ALAN01000098.1"/>
</dbReference>
<dbReference type="Gene3D" id="1.10.600.10">
    <property type="entry name" value="Farnesyl Diphosphate Synthase"/>
    <property type="match status" value="1"/>
</dbReference>
<evidence type="ECO:0000256" key="8">
    <source>
        <dbReference type="ARBA" id="ARBA00023229"/>
    </source>
</evidence>
<keyword evidence="7" id="KW-0460">Magnesium</keyword>
<comment type="caution">
    <text evidence="13">The sequence shown here is derived from an EMBL/GenBank/DDBJ whole genome shotgun (WGS) entry which is preliminary data.</text>
</comment>
<evidence type="ECO:0000256" key="3">
    <source>
        <dbReference type="ARBA" id="ARBA00012439"/>
    </source>
</evidence>
<dbReference type="InterPro" id="IPR000092">
    <property type="entry name" value="Polyprenyl_synt"/>
</dbReference>
<dbReference type="PROSITE" id="PS00444">
    <property type="entry name" value="POLYPRENYL_SYNTHASE_2"/>
    <property type="match status" value="1"/>
</dbReference>
<evidence type="ECO:0000256" key="2">
    <source>
        <dbReference type="ARBA" id="ARBA00006706"/>
    </source>
</evidence>
<evidence type="ECO:0000313" key="13">
    <source>
        <dbReference type="EMBL" id="ETI67382.1"/>
    </source>
</evidence>
<evidence type="ECO:0000256" key="9">
    <source>
        <dbReference type="ARBA" id="ARBA00032380"/>
    </source>
</evidence>
<dbReference type="EMBL" id="ALAN01000098">
    <property type="protein sequence ID" value="ETI67382.1"/>
    <property type="molecule type" value="Genomic_DNA"/>
</dbReference>
<sequence>METRLLDAFTEEYKQLLETELRKLVEKLFAPPNIKESMIYSLEAGGKRIRPLLLFATLDAYSIDPKKGMLAAAAIEMIHTYSLIHDDLPSMDNDDLRRGKPTNHKVFGDAVAILAGDALLTYSFEVIGKIPSDFASPDTLLKVIIEMAKAAGAEGMVGGQVADMEGEGKSLTLHELEYIHIHKTGKLLRFSVIAGAILAGATESQLEHLSAFSHHLGIAFQIQDDILDLVGNQQLIGKTVGSDTANHKSTYPQLLSLEGAKQALDKEINQAKVHLRKTGLQTNLLEEITDLIASRDH</sequence>
<protein>
    <recommendedName>
        <fullName evidence="4">Farnesyl diphosphate synthase</fullName>
        <ecNumber evidence="3">2.5.1.10</ecNumber>
    </recommendedName>
    <alternativeName>
        <fullName evidence="10">(2E,6E)-farnesyl diphosphate synthase</fullName>
    </alternativeName>
    <alternativeName>
        <fullName evidence="9">Geranyltranstransferase</fullName>
    </alternativeName>
</protein>
<evidence type="ECO:0000256" key="10">
    <source>
        <dbReference type="ARBA" id="ARBA00032873"/>
    </source>
</evidence>
<evidence type="ECO:0000256" key="5">
    <source>
        <dbReference type="ARBA" id="ARBA00022679"/>
    </source>
</evidence>
<dbReference type="InterPro" id="IPR033749">
    <property type="entry name" value="Polyprenyl_synt_CS"/>
</dbReference>
<organism evidence="13 14">
    <name type="scientific">Neobacillus vireti LMG 21834</name>
    <dbReference type="NCBI Taxonomy" id="1131730"/>
    <lineage>
        <taxon>Bacteria</taxon>
        <taxon>Bacillati</taxon>
        <taxon>Bacillota</taxon>
        <taxon>Bacilli</taxon>
        <taxon>Bacillales</taxon>
        <taxon>Bacillaceae</taxon>
        <taxon>Neobacillus</taxon>
    </lineage>
</organism>
<keyword evidence="6" id="KW-0479">Metal-binding</keyword>
<reference evidence="13 14" key="1">
    <citation type="journal article" date="2014" name="Environ. Microbiol.">
        <title>The nitrate-ammonifying and nosZ-carrying bacterium Bacillus vireti is a potent source and sink for nitric and nitrous oxide under high nitrate conditions.</title>
        <authorList>
            <person name="Mania D."/>
            <person name="Heylen K."/>
            <person name="van Spanning R.J."/>
            <person name="Frostegard A."/>
        </authorList>
    </citation>
    <scope>NUCLEOTIDE SEQUENCE [LARGE SCALE GENOMIC DNA]</scope>
    <source>
        <strain evidence="13 14">LMG 21834</strain>
    </source>
</reference>
<dbReference type="CDD" id="cd00685">
    <property type="entry name" value="Trans_IPPS_HT"/>
    <property type="match status" value="1"/>
</dbReference>
<dbReference type="GO" id="GO:0005737">
    <property type="term" value="C:cytoplasm"/>
    <property type="evidence" value="ECO:0007669"/>
    <property type="project" value="UniProtKB-ARBA"/>
</dbReference>
<evidence type="ECO:0000256" key="1">
    <source>
        <dbReference type="ARBA" id="ARBA00001946"/>
    </source>
</evidence>
<keyword evidence="5 12" id="KW-0808">Transferase</keyword>
<dbReference type="SUPFAM" id="SSF48576">
    <property type="entry name" value="Terpenoid synthases"/>
    <property type="match status" value="1"/>
</dbReference>
<dbReference type="SFLD" id="SFLDG01017">
    <property type="entry name" value="Polyprenyl_Transferase_Like"/>
    <property type="match status" value="1"/>
</dbReference>
<dbReference type="SFLD" id="SFLDS00005">
    <property type="entry name" value="Isoprenoid_Synthase_Type_I"/>
    <property type="match status" value="1"/>
</dbReference>
<comment type="catalytic activity">
    <reaction evidence="11">
        <text>isopentenyl diphosphate + (2E)-geranyl diphosphate = (2E,6E)-farnesyl diphosphate + diphosphate</text>
        <dbReference type="Rhea" id="RHEA:19361"/>
        <dbReference type="ChEBI" id="CHEBI:33019"/>
        <dbReference type="ChEBI" id="CHEBI:58057"/>
        <dbReference type="ChEBI" id="CHEBI:128769"/>
        <dbReference type="ChEBI" id="CHEBI:175763"/>
        <dbReference type="EC" id="2.5.1.10"/>
    </reaction>
</comment>
<proteinExistence type="inferred from homology"/>
<evidence type="ECO:0000313" key="14">
    <source>
        <dbReference type="Proteomes" id="UP000018877"/>
    </source>
</evidence>
<evidence type="ECO:0000256" key="12">
    <source>
        <dbReference type="RuleBase" id="RU004466"/>
    </source>
</evidence>
<evidence type="ECO:0000256" key="11">
    <source>
        <dbReference type="ARBA" id="ARBA00049399"/>
    </source>
</evidence>
<dbReference type="InterPro" id="IPR008949">
    <property type="entry name" value="Isoprenoid_synthase_dom_sf"/>
</dbReference>
<dbReference type="GO" id="GO:0016114">
    <property type="term" value="P:terpenoid biosynthetic process"/>
    <property type="evidence" value="ECO:0007669"/>
    <property type="project" value="UniProtKB-ARBA"/>
</dbReference>
<evidence type="ECO:0000256" key="7">
    <source>
        <dbReference type="ARBA" id="ARBA00022842"/>
    </source>
</evidence>
<gene>
    <name evidence="13" type="ORF">BAVI_18157</name>
</gene>
<accession>A0AB94IK47</accession>
<dbReference type="PANTHER" id="PTHR43281:SF1">
    <property type="entry name" value="FARNESYL DIPHOSPHATE SYNTHASE"/>
    <property type="match status" value="1"/>
</dbReference>
<dbReference type="GO" id="GO:0004337">
    <property type="term" value="F:(2E,6E)-farnesyl diphosphate synthase activity"/>
    <property type="evidence" value="ECO:0007669"/>
    <property type="project" value="UniProtKB-EC"/>
</dbReference>